<evidence type="ECO:0000313" key="6">
    <source>
        <dbReference type="Proteomes" id="UP000037939"/>
    </source>
</evidence>
<gene>
    <name evidence="5" type="primary">envC</name>
    <name evidence="5" type="ORF">WG78_15915</name>
</gene>
<dbReference type="PROSITE" id="PS51257">
    <property type="entry name" value="PROKAR_LIPOPROTEIN"/>
    <property type="match status" value="1"/>
</dbReference>
<feature type="compositionally biased region" description="Polar residues" evidence="2">
    <location>
        <begin position="288"/>
        <end position="298"/>
    </location>
</feature>
<keyword evidence="1" id="KW-0175">Coiled coil</keyword>
<keyword evidence="3" id="KW-0732">Signal</keyword>
<dbReference type="Gene3D" id="2.70.70.10">
    <property type="entry name" value="Glucose Permease (Domain IIA)"/>
    <property type="match status" value="1"/>
</dbReference>
<organism evidence="5 6">
    <name type="scientific">Amantichitinum ursilacus</name>
    <dbReference type="NCBI Taxonomy" id="857265"/>
    <lineage>
        <taxon>Bacteria</taxon>
        <taxon>Pseudomonadati</taxon>
        <taxon>Pseudomonadota</taxon>
        <taxon>Betaproteobacteria</taxon>
        <taxon>Neisseriales</taxon>
        <taxon>Chitinibacteraceae</taxon>
        <taxon>Amantichitinum</taxon>
    </lineage>
</organism>
<dbReference type="Proteomes" id="UP000037939">
    <property type="component" value="Unassembled WGS sequence"/>
</dbReference>
<dbReference type="InterPro" id="IPR050570">
    <property type="entry name" value="Cell_wall_metabolism_enzyme"/>
</dbReference>
<dbReference type="PANTHER" id="PTHR21666:SF270">
    <property type="entry name" value="MUREIN HYDROLASE ACTIVATOR ENVC"/>
    <property type="match status" value="1"/>
</dbReference>
<name>A0A0N0GMC8_9NEIS</name>
<reference evidence="5 6" key="1">
    <citation type="submission" date="2015-07" db="EMBL/GenBank/DDBJ databases">
        <title>Draft genome sequence of the Amantichitinum ursilacus IGB-41, a new chitin-degrading bacterium.</title>
        <authorList>
            <person name="Kirstahler P."/>
            <person name="Guenther M."/>
            <person name="Grumaz C."/>
            <person name="Rupp S."/>
            <person name="Zibek S."/>
            <person name="Sohn K."/>
        </authorList>
    </citation>
    <scope>NUCLEOTIDE SEQUENCE [LARGE SCALE GENOMIC DNA]</scope>
    <source>
        <strain evidence="5 6">IGB-41</strain>
    </source>
</reference>
<dbReference type="PANTHER" id="PTHR21666">
    <property type="entry name" value="PEPTIDASE-RELATED"/>
    <property type="match status" value="1"/>
</dbReference>
<feature type="region of interest" description="Disordered" evidence="2">
    <location>
        <begin position="267"/>
        <end position="317"/>
    </location>
</feature>
<dbReference type="Gene3D" id="6.10.250.3150">
    <property type="match status" value="1"/>
</dbReference>
<dbReference type="GO" id="GO:0004222">
    <property type="term" value="F:metalloendopeptidase activity"/>
    <property type="evidence" value="ECO:0007669"/>
    <property type="project" value="TreeGrafter"/>
</dbReference>
<evidence type="ECO:0000313" key="5">
    <source>
        <dbReference type="EMBL" id="KPC50797.1"/>
    </source>
</evidence>
<dbReference type="EMBL" id="LAQT01000026">
    <property type="protein sequence ID" value="KPC50797.1"/>
    <property type="molecule type" value="Genomic_DNA"/>
</dbReference>
<sequence length="467" mass="51142">MPSRHILILGLALTACAHTALAAPAVADTAAQKQELTELRGQIDVLKHDLANNESQRKDATDALRQSESAISDANRVLNDLSDQRELTSAQLARLEIDVATTRSNIRVSQSRLAALIKSRYQTRELEAWRLALEQQDPTQTSRELTYYRYLAAAQQQLARQLQSQLEQLNTLAAQIREKNEALQELARQKAQQKAELLDQQEEKQRVVKTLSQQIESQRNQIGKLQGDEKRLSTLITRLEAIIKQQEQKRAAEAAARKKAEVQRQAREAAAAAAAKRKQQLAAKQQPGKPQSASTDKNTTPTPTEPPPTTANNDEGTQLKPQVTRQNDAEPDSSQSGQQFAALRGKLRLPLKGTVMGKFGAQRAEGTSWKGVFIKADSGLPVKAVASGRVVFADWLRGFGNLIIIDHGGGYMSLYAANESVLKRVGDQVQAGDAIATSGNSGGMGDSGVYFEIRQHGRPLDPLVWAG</sequence>
<protein>
    <submittedName>
        <fullName evidence="5">Murein hydrolase activator EnvC</fullName>
    </submittedName>
</protein>
<keyword evidence="6" id="KW-1185">Reference proteome</keyword>
<dbReference type="InterPro" id="IPR016047">
    <property type="entry name" value="M23ase_b-sheet_dom"/>
</dbReference>
<dbReference type="InterPro" id="IPR011055">
    <property type="entry name" value="Dup_hybrid_motif"/>
</dbReference>
<dbReference type="Pfam" id="PF01551">
    <property type="entry name" value="Peptidase_M23"/>
    <property type="match status" value="1"/>
</dbReference>
<dbReference type="CDD" id="cd12797">
    <property type="entry name" value="M23_peptidase"/>
    <property type="match status" value="1"/>
</dbReference>
<feature type="chain" id="PRO_5005849667" evidence="3">
    <location>
        <begin position="23"/>
        <end position="467"/>
    </location>
</feature>
<feature type="signal peptide" evidence="3">
    <location>
        <begin position="1"/>
        <end position="22"/>
    </location>
</feature>
<feature type="domain" description="M23ase beta-sheet core" evidence="4">
    <location>
        <begin position="368"/>
        <end position="462"/>
    </location>
</feature>
<dbReference type="AlphaFoldDB" id="A0A0N0GMC8"/>
<accession>A0A0N0GMC8</accession>
<evidence type="ECO:0000256" key="3">
    <source>
        <dbReference type="SAM" id="SignalP"/>
    </source>
</evidence>
<feature type="coiled-coil region" evidence="1">
    <location>
        <begin position="36"/>
        <end position="98"/>
    </location>
</feature>
<comment type="caution">
    <text evidence="5">The sequence shown here is derived from an EMBL/GenBank/DDBJ whole genome shotgun (WGS) entry which is preliminary data.</text>
</comment>
<dbReference type="STRING" id="857265.WG78_15915"/>
<feature type="compositionally biased region" description="Low complexity" evidence="2">
    <location>
        <begin position="268"/>
        <end position="286"/>
    </location>
</feature>
<keyword evidence="5" id="KW-0378">Hydrolase</keyword>
<dbReference type="FunFam" id="2.70.70.10:FF:000003">
    <property type="entry name" value="Murein hydrolase activator EnvC"/>
    <property type="match status" value="1"/>
</dbReference>
<evidence type="ECO:0000259" key="4">
    <source>
        <dbReference type="Pfam" id="PF01551"/>
    </source>
</evidence>
<evidence type="ECO:0000256" key="1">
    <source>
        <dbReference type="SAM" id="Coils"/>
    </source>
</evidence>
<dbReference type="SUPFAM" id="SSF51261">
    <property type="entry name" value="Duplicated hybrid motif"/>
    <property type="match status" value="1"/>
</dbReference>
<evidence type="ECO:0000256" key="2">
    <source>
        <dbReference type="SAM" id="MobiDB-lite"/>
    </source>
</evidence>
<proteinExistence type="predicted"/>